<dbReference type="Gene3D" id="3.30.43.10">
    <property type="entry name" value="Uridine Diphospho-n-acetylenolpyruvylglucosamine Reductase, domain 2"/>
    <property type="match status" value="1"/>
</dbReference>
<dbReference type="Pfam" id="PF08031">
    <property type="entry name" value="BBE"/>
    <property type="match status" value="1"/>
</dbReference>
<dbReference type="Gene3D" id="3.40.462.20">
    <property type="match status" value="1"/>
</dbReference>
<dbReference type="PANTHER" id="PTHR42973">
    <property type="entry name" value="BINDING OXIDOREDUCTASE, PUTATIVE (AFU_ORTHOLOGUE AFUA_1G17690)-RELATED"/>
    <property type="match status" value="1"/>
</dbReference>
<dbReference type="InterPro" id="IPR016169">
    <property type="entry name" value="FAD-bd_PCMH_sub2"/>
</dbReference>
<dbReference type="PROSITE" id="PS51387">
    <property type="entry name" value="FAD_PCMH"/>
    <property type="match status" value="1"/>
</dbReference>
<evidence type="ECO:0000313" key="7">
    <source>
        <dbReference type="Proteomes" id="UP001147695"/>
    </source>
</evidence>
<evidence type="ECO:0000256" key="4">
    <source>
        <dbReference type="ARBA" id="ARBA00023002"/>
    </source>
</evidence>
<dbReference type="PANTHER" id="PTHR42973:SF7">
    <property type="entry name" value="FAD-BINDING PCMH-TYPE DOMAIN-CONTAINING PROTEIN"/>
    <property type="match status" value="1"/>
</dbReference>
<sequence length="471" mass="51273">MTQTALFTAPTEYRHESVSFDPTVDVKNAPPVVDSIRAADSTLKVYTRSSPNYEVLRGMYNKLITAQPLAICRPTTIEQVQIIVRAARSASPPVPLGIRCGGHDVYGRGCTADSISIDMRELDHQTLSNDRQSIRFGGGVTSQNLVGFLDTHGLCTANGTAGNVGWTGWAVWGGYGPFNDYVGLGVDNILSATLILADGSVVEANAGSELLWGVRGAGGSFGVIVDVTVRVYPMPVILAGFIAYQWDESDKVLSGLQDMLDKGIPDAMCLQMGFMKTKWGVGMSLIFAWPDSETLDEGRKWLDAVRGLGAIQVDTVGETTFKAFQGITSRVVDEPVNVSTRSSAVPRFDPETIALLQKYSEAIPDGRQYNVIAHIGHGKSIRPNPDSSFATREPHVLFHINACDELERMGEAQAWVDGLMKELNATRHALNPVYVSFMGKDEDPRDSFGPNWDRLQALKASVDPEGIFRFP</sequence>
<dbReference type="EMBL" id="JAPZBQ010000002">
    <property type="protein sequence ID" value="KAJ5345336.1"/>
    <property type="molecule type" value="Genomic_DNA"/>
</dbReference>
<keyword evidence="2" id="KW-0285">Flavoprotein</keyword>
<keyword evidence="4" id="KW-0560">Oxidoreductase</keyword>
<dbReference type="Proteomes" id="UP001147695">
    <property type="component" value="Unassembled WGS sequence"/>
</dbReference>
<gene>
    <name evidence="6" type="ORF">N7452_003340</name>
</gene>
<evidence type="ECO:0000256" key="1">
    <source>
        <dbReference type="ARBA" id="ARBA00005466"/>
    </source>
</evidence>
<dbReference type="Gene3D" id="3.30.465.10">
    <property type="match status" value="1"/>
</dbReference>
<organism evidence="6 7">
    <name type="scientific">Penicillium brevicompactum</name>
    <dbReference type="NCBI Taxonomy" id="5074"/>
    <lineage>
        <taxon>Eukaryota</taxon>
        <taxon>Fungi</taxon>
        <taxon>Dikarya</taxon>
        <taxon>Ascomycota</taxon>
        <taxon>Pezizomycotina</taxon>
        <taxon>Eurotiomycetes</taxon>
        <taxon>Eurotiomycetidae</taxon>
        <taxon>Eurotiales</taxon>
        <taxon>Aspergillaceae</taxon>
        <taxon>Penicillium</taxon>
    </lineage>
</organism>
<dbReference type="AlphaFoldDB" id="A0A9W9QTC4"/>
<dbReference type="SUPFAM" id="SSF55103">
    <property type="entry name" value="FAD-linked oxidases, C-terminal domain"/>
    <property type="match status" value="1"/>
</dbReference>
<dbReference type="InterPro" id="IPR016164">
    <property type="entry name" value="FAD-linked_Oxase-like_C"/>
</dbReference>
<comment type="similarity">
    <text evidence="1">Belongs to the oxygen-dependent FAD-linked oxidoreductase family.</text>
</comment>
<dbReference type="Pfam" id="PF01565">
    <property type="entry name" value="FAD_binding_4"/>
    <property type="match status" value="1"/>
</dbReference>
<name>A0A9W9QTC4_PENBR</name>
<dbReference type="InterPro" id="IPR016167">
    <property type="entry name" value="FAD-bd_PCMH_sub1"/>
</dbReference>
<keyword evidence="3" id="KW-0274">FAD</keyword>
<dbReference type="InterPro" id="IPR006094">
    <property type="entry name" value="Oxid_FAD_bind_N"/>
</dbReference>
<dbReference type="InterPro" id="IPR036318">
    <property type="entry name" value="FAD-bd_PCMH-like_sf"/>
</dbReference>
<feature type="domain" description="FAD-binding PCMH-type" evidence="5">
    <location>
        <begin position="64"/>
        <end position="234"/>
    </location>
</feature>
<evidence type="ECO:0000256" key="3">
    <source>
        <dbReference type="ARBA" id="ARBA00022827"/>
    </source>
</evidence>
<protein>
    <recommendedName>
        <fullName evidence="5">FAD-binding PCMH-type domain-containing protein</fullName>
    </recommendedName>
</protein>
<reference evidence="6" key="1">
    <citation type="submission" date="2022-12" db="EMBL/GenBank/DDBJ databases">
        <authorList>
            <person name="Petersen C."/>
        </authorList>
    </citation>
    <scope>NUCLEOTIDE SEQUENCE</scope>
    <source>
        <strain evidence="6">IBT 35673</strain>
    </source>
</reference>
<accession>A0A9W9QTC4</accession>
<dbReference type="InterPro" id="IPR012951">
    <property type="entry name" value="BBE"/>
</dbReference>
<dbReference type="GO" id="GO:0016491">
    <property type="term" value="F:oxidoreductase activity"/>
    <property type="evidence" value="ECO:0007669"/>
    <property type="project" value="UniProtKB-KW"/>
</dbReference>
<reference evidence="6" key="2">
    <citation type="journal article" date="2023" name="IMA Fungus">
        <title>Comparative genomic study of the Penicillium genus elucidates a diverse pangenome and 15 lateral gene transfer events.</title>
        <authorList>
            <person name="Petersen C."/>
            <person name="Sorensen T."/>
            <person name="Nielsen M.R."/>
            <person name="Sondergaard T.E."/>
            <person name="Sorensen J.L."/>
            <person name="Fitzpatrick D.A."/>
            <person name="Frisvad J.C."/>
            <person name="Nielsen K.L."/>
        </authorList>
    </citation>
    <scope>NUCLEOTIDE SEQUENCE</scope>
    <source>
        <strain evidence="6">IBT 35673</strain>
    </source>
</reference>
<dbReference type="InterPro" id="IPR050416">
    <property type="entry name" value="FAD-linked_Oxidoreductase"/>
</dbReference>
<comment type="caution">
    <text evidence="6">The sequence shown here is derived from an EMBL/GenBank/DDBJ whole genome shotgun (WGS) entry which is preliminary data.</text>
</comment>
<dbReference type="InterPro" id="IPR016166">
    <property type="entry name" value="FAD-bd_PCMH"/>
</dbReference>
<proteinExistence type="inferred from homology"/>
<dbReference type="SUPFAM" id="SSF56176">
    <property type="entry name" value="FAD-binding/transporter-associated domain-like"/>
    <property type="match status" value="1"/>
</dbReference>
<evidence type="ECO:0000259" key="5">
    <source>
        <dbReference type="PROSITE" id="PS51387"/>
    </source>
</evidence>
<evidence type="ECO:0000256" key="2">
    <source>
        <dbReference type="ARBA" id="ARBA00022630"/>
    </source>
</evidence>
<dbReference type="GO" id="GO:0071949">
    <property type="term" value="F:FAD binding"/>
    <property type="evidence" value="ECO:0007669"/>
    <property type="project" value="InterPro"/>
</dbReference>
<evidence type="ECO:0000313" key="6">
    <source>
        <dbReference type="EMBL" id="KAJ5345336.1"/>
    </source>
</evidence>